<keyword evidence="2" id="KW-0808">Transferase</keyword>
<proteinExistence type="predicted"/>
<name>A0A8S5UTG0_9CAUD</name>
<keyword evidence="5" id="KW-0378">Hydrolase</keyword>
<accession>A0A8S5UTG0</accession>
<dbReference type="GO" id="GO:0000166">
    <property type="term" value="F:nucleotide binding"/>
    <property type="evidence" value="ECO:0007669"/>
    <property type="project" value="InterPro"/>
</dbReference>
<evidence type="ECO:0000256" key="4">
    <source>
        <dbReference type="ARBA" id="ARBA00022722"/>
    </source>
</evidence>
<keyword evidence="3" id="KW-0548">Nucleotidyltransferase</keyword>
<dbReference type="Gene3D" id="3.90.1600.10">
    <property type="entry name" value="Palm domain of DNA polymerase"/>
    <property type="match status" value="1"/>
</dbReference>
<evidence type="ECO:0000256" key="3">
    <source>
        <dbReference type="ARBA" id="ARBA00022695"/>
    </source>
</evidence>
<organism evidence="8">
    <name type="scientific">Myoviridae sp. ctYA416</name>
    <dbReference type="NCBI Taxonomy" id="2825125"/>
    <lineage>
        <taxon>Viruses</taxon>
        <taxon>Duplodnaviria</taxon>
        <taxon>Heunggongvirae</taxon>
        <taxon>Uroviricota</taxon>
        <taxon>Caudoviricetes</taxon>
    </lineage>
</organism>
<keyword evidence="6" id="KW-0239">DNA-directed DNA polymerase</keyword>
<sequence>MSNLISIEKYREVARKHLLYNFPTLTEYEIDIALDHILEKKLDNRNCNLHNNYKESLIETTVGDISNYIHNKTPILVANGCLFNQYTEELTPLYKLITSFTENRSKYKKEMFKYEKGTEKFNRYNMLQMLAKRDNNALYGVIGNYSSAIYNIYVATGITRTGRSLISHAITFFESIFTNNVKFNNINEAITFIDRVSDELYPYSANIDSDIPLEDVFYKIMATFDETKVDLYECANIIWPILLHQTSHTLNQLYYKNNLLQFCNESAVRNIIIDILYSLDDIFIDPNYPPENVKDKLDELYTIFKEWCYMRYIVVDKIDRSATMRRDISIITDTDSTMPSFNGWYTTVLNDILPLADKSKIKLLNGDDIEPEYVKDRIYNLHTGEIEERDLNIAVTTKNDPLRYSIINILSYITGLLLKDHFDLISENYNTKSQYKECLIAMKNEFLFSRALLTGGKKNYASKQVLQEGNLVPKDKMLDVKGLPITKSTLKEKTREELKSILFNKVLNVDKVNQMDVIQSIARVEYDIVESIKSGSKEYYKPTQIKSYTNYDNPMRIQGIKGAIAYNALKDDDVEAIDLSKRNPVDIAKIDISRKNFIKIKDSYPEVYAKLEKFFDENYEDFKDEITSISIPIDADVPKWLLEFIDYDTIVNDNIKNFPFESIGITRFEKDRVNYTNVIKF</sequence>
<dbReference type="Pfam" id="PF00136">
    <property type="entry name" value="DNA_pol_B"/>
    <property type="match status" value="1"/>
</dbReference>
<reference evidence="8" key="1">
    <citation type="journal article" date="2021" name="Proc. Natl. Acad. Sci. U.S.A.">
        <title>A Catalog of Tens of Thousands of Viruses from Human Metagenomes Reveals Hidden Associations with Chronic Diseases.</title>
        <authorList>
            <person name="Tisza M.J."/>
            <person name="Buck C.B."/>
        </authorList>
    </citation>
    <scope>NUCLEOTIDE SEQUENCE</scope>
    <source>
        <strain evidence="8">CtYA416</strain>
    </source>
</reference>
<dbReference type="InterPro" id="IPR006134">
    <property type="entry name" value="DNA-dir_DNA_pol_B_multi_dom"/>
</dbReference>
<feature type="domain" description="DNA-directed DNA polymerase family B multifunctional" evidence="7">
    <location>
        <begin position="93"/>
        <end position="179"/>
    </location>
</feature>
<evidence type="ECO:0000256" key="2">
    <source>
        <dbReference type="ARBA" id="ARBA00022679"/>
    </source>
</evidence>
<dbReference type="Gene3D" id="1.10.287.690">
    <property type="entry name" value="Helix hairpin bin"/>
    <property type="match status" value="1"/>
</dbReference>
<dbReference type="EMBL" id="BK016136">
    <property type="protein sequence ID" value="DAF97698.1"/>
    <property type="molecule type" value="Genomic_DNA"/>
</dbReference>
<protein>
    <recommendedName>
        <fullName evidence="1">DNA-directed DNA polymerase</fullName>
        <ecNumber evidence="1">2.7.7.7</ecNumber>
    </recommendedName>
</protein>
<keyword evidence="4" id="KW-0540">Nuclease</keyword>
<evidence type="ECO:0000313" key="8">
    <source>
        <dbReference type="EMBL" id="DAF97698.1"/>
    </source>
</evidence>
<dbReference type="EC" id="2.7.7.7" evidence="1"/>
<evidence type="ECO:0000256" key="6">
    <source>
        <dbReference type="ARBA" id="ARBA00022932"/>
    </source>
</evidence>
<evidence type="ECO:0000256" key="1">
    <source>
        <dbReference type="ARBA" id="ARBA00012417"/>
    </source>
</evidence>
<dbReference type="GO" id="GO:0004518">
    <property type="term" value="F:nuclease activity"/>
    <property type="evidence" value="ECO:0007669"/>
    <property type="project" value="UniProtKB-KW"/>
</dbReference>
<dbReference type="InterPro" id="IPR046908">
    <property type="entry name" value="divDNApol"/>
</dbReference>
<dbReference type="GO" id="GO:0003677">
    <property type="term" value="F:DNA binding"/>
    <property type="evidence" value="ECO:0007669"/>
    <property type="project" value="InterPro"/>
</dbReference>
<evidence type="ECO:0000259" key="7">
    <source>
        <dbReference type="Pfam" id="PF00136"/>
    </source>
</evidence>
<evidence type="ECO:0000256" key="5">
    <source>
        <dbReference type="ARBA" id="ARBA00022801"/>
    </source>
</evidence>
<dbReference type="GO" id="GO:0016787">
    <property type="term" value="F:hydrolase activity"/>
    <property type="evidence" value="ECO:0007669"/>
    <property type="project" value="UniProtKB-KW"/>
</dbReference>
<dbReference type="InterPro" id="IPR043502">
    <property type="entry name" value="DNA/RNA_pol_sf"/>
</dbReference>
<dbReference type="GO" id="GO:0003887">
    <property type="term" value="F:DNA-directed DNA polymerase activity"/>
    <property type="evidence" value="ECO:0007669"/>
    <property type="project" value="UniProtKB-KW"/>
</dbReference>
<dbReference type="InterPro" id="IPR023211">
    <property type="entry name" value="DNA_pol_palm_dom_sf"/>
</dbReference>
<dbReference type="SUPFAM" id="SSF56672">
    <property type="entry name" value="DNA/RNA polymerases"/>
    <property type="match status" value="1"/>
</dbReference>
<dbReference type="Pfam" id="PF20286">
    <property type="entry name" value="divDNApol"/>
    <property type="match status" value="1"/>
</dbReference>